<proteinExistence type="predicted"/>
<dbReference type="InterPro" id="IPR054648">
    <property type="entry name" value="TudS-rel"/>
</dbReference>
<name>A0A498R6L3_9FIRM</name>
<reference evidence="1 2" key="1">
    <citation type="submission" date="2018-06" db="EMBL/GenBank/DDBJ databases">
        <authorList>
            <person name="Strepis N."/>
        </authorList>
    </citation>
    <scope>NUCLEOTIDE SEQUENCE [LARGE SCALE GENOMIC DNA]</scope>
    <source>
        <strain evidence="1">LUCI</strain>
    </source>
</reference>
<keyword evidence="2" id="KW-1185">Reference proteome</keyword>
<dbReference type="EMBL" id="UPPP01000072">
    <property type="protein sequence ID" value="VBB07134.1"/>
    <property type="molecule type" value="Genomic_DNA"/>
</dbReference>
<dbReference type="AlphaFoldDB" id="A0A498R6L3"/>
<sequence>MFQDGRSKKIVLVAHCVLNQNSKIDACAHYPGVILEATKALLDGEAGIIQLPCPELLCLGLDREADIEAIRTVESEDTRVANLMKNENVKCLCQSMVDNVVYQVEEYRKHGFQIIGLLGINGSPTCGVDTTWSDDREYVGQGVFIELLEKAFRDKGIFINMIGIKARDPKQAVVAVEKLNIIF</sequence>
<gene>
    <name evidence="1" type="ORF">LUCI_2378</name>
</gene>
<protein>
    <submittedName>
        <fullName evidence="1">Uncharacterized protein</fullName>
    </submittedName>
</protein>
<dbReference type="RefSeq" id="WP_122628077.1">
    <property type="nucleotide sequence ID" value="NZ_UPPP01000072.1"/>
</dbReference>
<evidence type="ECO:0000313" key="1">
    <source>
        <dbReference type="EMBL" id="VBB07134.1"/>
    </source>
</evidence>
<organism evidence="1 2">
    <name type="scientific">Lucifera butyrica</name>
    <dbReference type="NCBI Taxonomy" id="1351585"/>
    <lineage>
        <taxon>Bacteria</taxon>
        <taxon>Bacillati</taxon>
        <taxon>Bacillota</taxon>
        <taxon>Negativicutes</taxon>
        <taxon>Veillonellales</taxon>
        <taxon>Veillonellaceae</taxon>
        <taxon>Lucifera</taxon>
    </lineage>
</organism>
<dbReference type="Proteomes" id="UP000277811">
    <property type="component" value="Unassembled WGS sequence"/>
</dbReference>
<accession>A0A498R6L3</accession>
<dbReference type="NCBIfam" id="NF045597">
    <property type="entry name" value="TudS_rel_CD3072"/>
    <property type="match status" value="1"/>
</dbReference>
<evidence type="ECO:0000313" key="2">
    <source>
        <dbReference type="Proteomes" id="UP000277811"/>
    </source>
</evidence>
<dbReference type="OrthoDB" id="5420310at2"/>